<reference evidence="1" key="1">
    <citation type="submission" date="2024-01" db="EMBL/GenBank/DDBJ databases">
        <authorList>
            <person name="Webb A."/>
        </authorList>
    </citation>
    <scope>NUCLEOTIDE SEQUENCE</scope>
    <source>
        <strain evidence="1">Pm1</strain>
    </source>
</reference>
<evidence type="ECO:0000313" key="2">
    <source>
        <dbReference type="Proteomes" id="UP001162060"/>
    </source>
</evidence>
<proteinExistence type="predicted"/>
<organism evidence="1 2">
    <name type="scientific">Peronospora matthiolae</name>
    <dbReference type="NCBI Taxonomy" id="2874970"/>
    <lineage>
        <taxon>Eukaryota</taxon>
        <taxon>Sar</taxon>
        <taxon>Stramenopiles</taxon>
        <taxon>Oomycota</taxon>
        <taxon>Peronosporomycetes</taxon>
        <taxon>Peronosporales</taxon>
        <taxon>Peronosporaceae</taxon>
        <taxon>Peronospora</taxon>
    </lineage>
</organism>
<dbReference type="Proteomes" id="UP001162060">
    <property type="component" value="Unassembled WGS sequence"/>
</dbReference>
<dbReference type="EMBL" id="CAKLBY020000097">
    <property type="protein sequence ID" value="CAK7926147.1"/>
    <property type="molecule type" value="Genomic_DNA"/>
</dbReference>
<protein>
    <submittedName>
        <fullName evidence="1">Uncharacterized protein</fullName>
    </submittedName>
</protein>
<evidence type="ECO:0000313" key="1">
    <source>
        <dbReference type="EMBL" id="CAK7926147.1"/>
    </source>
</evidence>
<name>A0AAV1TX23_9STRA</name>
<gene>
    <name evidence="1" type="ORF">PM001_LOCUS11297</name>
</gene>
<comment type="caution">
    <text evidence="1">The sequence shown here is derived from an EMBL/GenBank/DDBJ whole genome shotgun (WGS) entry which is preliminary data.</text>
</comment>
<dbReference type="AlphaFoldDB" id="A0AAV1TX23"/>
<sequence length="52" mass="5869">MVRPVTGFALAFESPELRADRMDLRAASEKIRQKLRPCLSRGPSSTKQEHLS</sequence>
<accession>A0AAV1TX23</accession>